<dbReference type="AlphaFoldDB" id="A0A0C2YWE2"/>
<gene>
    <name evidence="1" type="ORF">SCLCIDRAFT_1222352</name>
</gene>
<dbReference type="OrthoDB" id="2626367at2759"/>
<reference evidence="1 2" key="1">
    <citation type="submission" date="2014-04" db="EMBL/GenBank/DDBJ databases">
        <authorList>
            <consortium name="DOE Joint Genome Institute"/>
            <person name="Kuo A."/>
            <person name="Kohler A."/>
            <person name="Nagy L.G."/>
            <person name="Floudas D."/>
            <person name="Copeland A."/>
            <person name="Barry K.W."/>
            <person name="Cichocki N."/>
            <person name="Veneault-Fourrey C."/>
            <person name="LaButti K."/>
            <person name="Lindquist E.A."/>
            <person name="Lipzen A."/>
            <person name="Lundell T."/>
            <person name="Morin E."/>
            <person name="Murat C."/>
            <person name="Sun H."/>
            <person name="Tunlid A."/>
            <person name="Henrissat B."/>
            <person name="Grigoriev I.V."/>
            <person name="Hibbett D.S."/>
            <person name="Martin F."/>
            <person name="Nordberg H.P."/>
            <person name="Cantor M.N."/>
            <person name="Hua S.X."/>
        </authorList>
    </citation>
    <scope>NUCLEOTIDE SEQUENCE [LARGE SCALE GENOMIC DNA]</scope>
    <source>
        <strain evidence="1 2">Foug A</strain>
    </source>
</reference>
<name>A0A0C2YWE2_9AGAM</name>
<evidence type="ECO:0000313" key="2">
    <source>
        <dbReference type="Proteomes" id="UP000053989"/>
    </source>
</evidence>
<proteinExistence type="predicted"/>
<dbReference type="Proteomes" id="UP000053989">
    <property type="component" value="Unassembled WGS sequence"/>
</dbReference>
<dbReference type="InParanoid" id="A0A0C2YWE2"/>
<dbReference type="HOGENOM" id="CLU_022091_0_0_1"/>
<reference evidence="2" key="2">
    <citation type="submission" date="2015-01" db="EMBL/GenBank/DDBJ databases">
        <title>Evolutionary Origins and Diversification of the Mycorrhizal Mutualists.</title>
        <authorList>
            <consortium name="DOE Joint Genome Institute"/>
            <consortium name="Mycorrhizal Genomics Consortium"/>
            <person name="Kohler A."/>
            <person name="Kuo A."/>
            <person name="Nagy L.G."/>
            <person name="Floudas D."/>
            <person name="Copeland A."/>
            <person name="Barry K.W."/>
            <person name="Cichocki N."/>
            <person name="Veneault-Fourrey C."/>
            <person name="LaButti K."/>
            <person name="Lindquist E.A."/>
            <person name="Lipzen A."/>
            <person name="Lundell T."/>
            <person name="Morin E."/>
            <person name="Murat C."/>
            <person name="Riley R."/>
            <person name="Ohm R."/>
            <person name="Sun H."/>
            <person name="Tunlid A."/>
            <person name="Henrissat B."/>
            <person name="Grigoriev I.V."/>
            <person name="Hibbett D.S."/>
            <person name="Martin F."/>
        </authorList>
    </citation>
    <scope>NUCLEOTIDE SEQUENCE [LARGE SCALE GENOMIC DNA]</scope>
    <source>
        <strain evidence="2">Foug A</strain>
    </source>
</reference>
<evidence type="ECO:0000313" key="1">
    <source>
        <dbReference type="EMBL" id="KIM53948.1"/>
    </source>
</evidence>
<sequence length="444" mass="50325">MSTHSHDYFPQKPRDSHSFLRHFTTLLACGSKCDTGAQSVIAVTGSIDPGQKVRALIVAQNPHMNSPMGPISLKRVQKPNRSLDEVIARFPSPDLINHLADTWAALSAVDREATDYAKQLVSLEVFFLRRSFHKLSIHFRGIPGFAPEWEFSNKTKYDWSRILAVFLTGVGQSIEEVEQAREENLQKEMERLNFWCRYLYYFVTWKTGIVRDLLTKTNMVGTDNNDELTEFELETGGSTGAQVLRYLWTVVAWHATLYTLCNNRVLPKLLKDIEIGLVQVPRSPSSTLESCYSEKRCHSDNMFFDFVHSEAALMGLLNYYKHYSAQAGQDVGFGDPQRLQQIVQPLAEAGEAVIAVSEECRWCCDWLSKNLESQFTLPGTHGMIYPWDPLKVGVSELVLKKLEGELWNQLCVVVMASLALSIEPPKLFLTDESIPQLIRSLLSK</sequence>
<protein>
    <submittedName>
        <fullName evidence="1">Uncharacterized protein</fullName>
    </submittedName>
</protein>
<keyword evidence="2" id="KW-1185">Reference proteome</keyword>
<dbReference type="EMBL" id="KN822165">
    <property type="protein sequence ID" value="KIM53948.1"/>
    <property type="molecule type" value="Genomic_DNA"/>
</dbReference>
<organism evidence="1 2">
    <name type="scientific">Scleroderma citrinum Foug A</name>
    <dbReference type="NCBI Taxonomy" id="1036808"/>
    <lineage>
        <taxon>Eukaryota</taxon>
        <taxon>Fungi</taxon>
        <taxon>Dikarya</taxon>
        <taxon>Basidiomycota</taxon>
        <taxon>Agaricomycotina</taxon>
        <taxon>Agaricomycetes</taxon>
        <taxon>Agaricomycetidae</taxon>
        <taxon>Boletales</taxon>
        <taxon>Sclerodermatineae</taxon>
        <taxon>Sclerodermataceae</taxon>
        <taxon>Scleroderma</taxon>
    </lineage>
</organism>
<accession>A0A0C2YWE2</accession>